<dbReference type="PANTHER" id="PTHR37422">
    <property type="entry name" value="TEICHURONIC ACID BIOSYNTHESIS PROTEIN TUAE"/>
    <property type="match status" value="1"/>
</dbReference>
<evidence type="ECO:0000313" key="8">
    <source>
        <dbReference type="Proteomes" id="UP000177088"/>
    </source>
</evidence>
<dbReference type="GO" id="GO:0016020">
    <property type="term" value="C:membrane"/>
    <property type="evidence" value="ECO:0007669"/>
    <property type="project" value="UniProtKB-SubCell"/>
</dbReference>
<dbReference type="InterPro" id="IPR051533">
    <property type="entry name" value="WaaL-like"/>
</dbReference>
<keyword evidence="3 5" id="KW-1133">Transmembrane helix</keyword>
<dbReference type="EMBL" id="MGEA01000075">
    <property type="protein sequence ID" value="OGL72942.1"/>
    <property type="molecule type" value="Genomic_DNA"/>
</dbReference>
<dbReference type="PANTHER" id="PTHR37422:SF13">
    <property type="entry name" value="LIPOPOLYSACCHARIDE BIOSYNTHESIS PROTEIN PA4999-RELATED"/>
    <property type="match status" value="1"/>
</dbReference>
<feature type="transmembrane region" description="Helical" evidence="5">
    <location>
        <begin position="20"/>
        <end position="38"/>
    </location>
</feature>
<evidence type="ECO:0000259" key="6">
    <source>
        <dbReference type="Pfam" id="PF04932"/>
    </source>
</evidence>
<feature type="transmembrane region" description="Helical" evidence="5">
    <location>
        <begin position="141"/>
        <end position="168"/>
    </location>
</feature>
<name>A0A1F7U3X7_9BACT</name>
<organism evidence="7 8">
    <name type="scientific">Candidatus Uhrbacteria bacterium RIFCSPHIGHO2_02_FULL_60_10</name>
    <dbReference type="NCBI Taxonomy" id="1802392"/>
    <lineage>
        <taxon>Bacteria</taxon>
        <taxon>Candidatus Uhriibacteriota</taxon>
    </lineage>
</organism>
<evidence type="ECO:0000256" key="3">
    <source>
        <dbReference type="ARBA" id="ARBA00022989"/>
    </source>
</evidence>
<keyword evidence="2 5" id="KW-0812">Transmembrane</keyword>
<accession>A0A1F7U3X7</accession>
<dbReference type="Pfam" id="PF04932">
    <property type="entry name" value="Wzy_C"/>
    <property type="match status" value="1"/>
</dbReference>
<feature type="transmembrane region" description="Helical" evidence="5">
    <location>
        <begin position="111"/>
        <end position="129"/>
    </location>
</feature>
<evidence type="ECO:0000313" key="7">
    <source>
        <dbReference type="EMBL" id="OGL72942.1"/>
    </source>
</evidence>
<feature type="transmembrane region" description="Helical" evidence="5">
    <location>
        <begin position="279"/>
        <end position="297"/>
    </location>
</feature>
<evidence type="ECO:0000256" key="2">
    <source>
        <dbReference type="ARBA" id="ARBA00022692"/>
    </source>
</evidence>
<proteinExistence type="predicted"/>
<evidence type="ECO:0000256" key="5">
    <source>
        <dbReference type="SAM" id="Phobius"/>
    </source>
</evidence>
<dbReference type="InterPro" id="IPR007016">
    <property type="entry name" value="O-antigen_ligase-rel_domated"/>
</dbReference>
<feature type="transmembrane region" description="Helical" evidence="5">
    <location>
        <begin position="378"/>
        <end position="397"/>
    </location>
</feature>
<feature type="transmembrane region" description="Helical" evidence="5">
    <location>
        <begin position="88"/>
        <end position="105"/>
    </location>
</feature>
<comment type="caution">
    <text evidence="7">The sequence shown here is derived from an EMBL/GenBank/DDBJ whole genome shotgun (WGS) entry which is preliminary data.</text>
</comment>
<feature type="transmembrane region" description="Helical" evidence="5">
    <location>
        <begin position="58"/>
        <end position="76"/>
    </location>
</feature>
<feature type="transmembrane region" description="Helical" evidence="5">
    <location>
        <begin position="204"/>
        <end position="223"/>
    </location>
</feature>
<feature type="domain" description="O-antigen ligase-related" evidence="6">
    <location>
        <begin position="230"/>
        <end position="359"/>
    </location>
</feature>
<feature type="transmembrane region" description="Helical" evidence="5">
    <location>
        <begin position="346"/>
        <end position="366"/>
    </location>
</feature>
<feature type="transmembrane region" description="Helical" evidence="5">
    <location>
        <begin position="230"/>
        <end position="259"/>
    </location>
</feature>
<keyword evidence="4 5" id="KW-0472">Membrane</keyword>
<comment type="subcellular location">
    <subcellularLocation>
        <location evidence="1">Membrane</location>
        <topology evidence="1">Multi-pass membrane protein</topology>
    </subcellularLocation>
</comment>
<dbReference type="Proteomes" id="UP000177088">
    <property type="component" value="Unassembled WGS sequence"/>
</dbReference>
<dbReference type="AlphaFoldDB" id="A0A1F7U3X7"/>
<evidence type="ECO:0000256" key="4">
    <source>
        <dbReference type="ARBA" id="ARBA00023136"/>
    </source>
</evidence>
<protein>
    <recommendedName>
        <fullName evidence="6">O-antigen ligase-related domain-containing protein</fullName>
    </recommendedName>
</protein>
<evidence type="ECO:0000256" key="1">
    <source>
        <dbReference type="ARBA" id="ARBA00004141"/>
    </source>
</evidence>
<gene>
    <name evidence="7" type="ORF">A3C96_01680</name>
</gene>
<sequence>MIEKMRKNVPNGREIVTKRLGAVLNWLIVALFFSFPFSGLDVFLRPIHGEIFQFTLKLTNIFVVLGGAVAVIKLLVAGKIPRIRGPHWVLAAFALAALTGYFTAVDRQLFFAFYFGLLRGLAIIFLFWAADQPSPVFRRTLFWAAAACLLGAAIAVWQEIMVLVIYHAPYLGNITPPPWLTRAWILLEGYPIIRASAFTLEPNYFSLIPATAFILLGSGAVAIKKGRAWLMALALSGVFLTFSRGAAVGLSVVAVAQFVPWFLARKRSDKTSRPSKAPLFWIAATILVVILMIAARGRDRSIEMRTESAAGAVTTVTANATLGVGLGNDIRYDWRGGSVHNFPLEILLSTGVVGLLIWLVFAYLVIRQIRRAWRRDPAFGATYLQIAVFVGTLSLTLNMLTHPVFWALVGLMMAGAREEVKK</sequence>
<feature type="transmembrane region" description="Helical" evidence="5">
    <location>
        <begin position="309"/>
        <end position="326"/>
    </location>
</feature>
<reference evidence="7 8" key="1">
    <citation type="journal article" date="2016" name="Nat. Commun.">
        <title>Thousands of microbial genomes shed light on interconnected biogeochemical processes in an aquifer system.</title>
        <authorList>
            <person name="Anantharaman K."/>
            <person name="Brown C.T."/>
            <person name="Hug L.A."/>
            <person name="Sharon I."/>
            <person name="Castelle C.J."/>
            <person name="Probst A.J."/>
            <person name="Thomas B.C."/>
            <person name="Singh A."/>
            <person name="Wilkins M.J."/>
            <person name="Karaoz U."/>
            <person name="Brodie E.L."/>
            <person name="Williams K.H."/>
            <person name="Hubbard S.S."/>
            <person name="Banfield J.F."/>
        </authorList>
    </citation>
    <scope>NUCLEOTIDE SEQUENCE [LARGE SCALE GENOMIC DNA]</scope>
</reference>